<evidence type="ECO:0000313" key="4">
    <source>
        <dbReference type="EMBL" id="HIW90367.1"/>
    </source>
</evidence>
<proteinExistence type="inferred from homology"/>
<keyword evidence="2" id="KW-0560">Oxidoreductase</keyword>
<dbReference type="InterPro" id="IPR002347">
    <property type="entry name" value="SDR_fam"/>
</dbReference>
<dbReference type="CDD" id="cd05233">
    <property type="entry name" value="SDR_c"/>
    <property type="match status" value="1"/>
</dbReference>
<dbReference type="InterPro" id="IPR020904">
    <property type="entry name" value="Sc_DH/Rdtase_CS"/>
</dbReference>
<dbReference type="EMBL" id="DXGC01000015">
    <property type="protein sequence ID" value="HIW90367.1"/>
    <property type="molecule type" value="Genomic_DNA"/>
</dbReference>
<dbReference type="Gene3D" id="3.40.50.720">
    <property type="entry name" value="NAD(P)-binding Rossmann-like Domain"/>
    <property type="match status" value="1"/>
</dbReference>
<dbReference type="PRINTS" id="PR00080">
    <property type="entry name" value="SDRFAMILY"/>
</dbReference>
<dbReference type="AlphaFoldDB" id="A0A9D1RPD5"/>
<sequence length="258" mass="25864">MTDATAPSAPSAPSGTRVAVITGAGGGLGRAFAAALADAGWTIAALGRTRATLEETVAGLPGPTLTEGTDGPQHLAVVCDVTDEDSVRQAFDAVTDHLGRLDLLVNNAGIPGPTGRLDGVDVADFSATVHTNLTGTFLCTRAAFAWMAAHGGGRIINNGSIAAESPRAGAAAYAASKAAVASLTVSTALDGRDVNVTATELDIGNARTELLGTFSSTEPMFDAAEAARMLVSVADLPTSVSVDRITVTAAGMPYLGRG</sequence>
<dbReference type="PANTHER" id="PTHR43669:SF3">
    <property type="entry name" value="ALCOHOL DEHYDROGENASE, PUTATIVE (AFU_ORTHOLOGUE AFUA_3G03445)-RELATED"/>
    <property type="match status" value="1"/>
</dbReference>
<dbReference type="PANTHER" id="PTHR43669">
    <property type="entry name" value="5-KETO-D-GLUCONATE 5-REDUCTASE"/>
    <property type="match status" value="1"/>
</dbReference>
<organism evidence="4 5">
    <name type="scientific">Candidatus Corynebacterium avicola</name>
    <dbReference type="NCBI Taxonomy" id="2838527"/>
    <lineage>
        <taxon>Bacteria</taxon>
        <taxon>Bacillati</taxon>
        <taxon>Actinomycetota</taxon>
        <taxon>Actinomycetes</taxon>
        <taxon>Mycobacteriales</taxon>
        <taxon>Corynebacteriaceae</taxon>
        <taxon>Corynebacterium</taxon>
    </lineage>
</organism>
<dbReference type="PROSITE" id="PS00061">
    <property type="entry name" value="ADH_SHORT"/>
    <property type="match status" value="1"/>
</dbReference>
<accession>A0A9D1RPD5</accession>
<dbReference type="PRINTS" id="PR00081">
    <property type="entry name" value="GDHRDH"/>
</dbReference>
<evidence type="ECO:0000256" key="2">
    <source>
        <dbReference type="ARBA" id="ARBA00023002"/>
    </source>
</evidence>
<evidence type="ECO:0000313" key="5">
    <source>
        <dbReference type="Proteomes" id="UP000824190"/>
    </source>
</evidence>
<evidence type="ECO:0000256" key="1">
    <source>
        <dbReference type="ARBA" id="ARBA00006484"/>
    </source>
</evidence>
<comment type="similarity">
    <text evidence="1 3">Belongs to the short-chain dehydrogenases/reductases (SDR) family.</text>
</comment>
<gene>
    <name evidence="4" type="ORF">H9870_01685</name>
</gene>
<dbReference type="Pfam" id="PF00106">
    <property type="entry name" value="adh_short"/>
    <property type="match status" value="1"/>
</dbReference>
<dbReference type="Proteomes" id="UP000824190">
    <property type="component" value="Unassembled WGS sequence"/>
</dbReference>
<reference evidence="4" key="1">
    <citation type="journal article" date="2021" name="PeerJ">
        <title>Extensive microbial diversity within the chicken gut microbiome revealed by metagenomics and culture.</title>
        <authorList>
            <person name="Gilroy R."/>
            <person name="Ravi A."/>
            <person name="Getino M."/>
            <person name="Pursley I."/>
            <person name="Horton D.L."/>
            <person name="Alikhan N.F."/>
            <person name="Baker D."/>
            <person name="Gharbi K."/>
            <person name="Hall N."/>
            <person name="Watson M."/>
            <person name="Adriaenssens E.M."/>
            <person name="Foster-Nyarko E."/>
            <person name="Jarju S."/>
            <person name="Secka A."/>
            <person name="Antonio M."/>
            <person name="Oren A."/>
            <person name="Chaudhuri R.R."/>
            <person name="La Ragione R."/>
            <person name="Hildebrand F."/>
            <person name="Pallen M.J."/>
        </authorList>
    </citation>
    <scope>NUCLEOTIDE SEQUENCE</scope>
    <source>
        <strain evidence="4">CHK32-1732</strain>
    </source>
</reference>
<name>A0A9D1RPD5_9CORY</name>
<evidence type="ECO:0000256" key="3">
    <source>
        <dbReference type="RuleBase" id="RU000363"/>
    </source>
</evidence>
<reference evidence="4" key="2">
    <citation type="submission" date="2021-04" db="EMBL/GenBank/DDBJ databases">
        <authorList>
            <person name="Gilroy R."/>
        </authorList>
    </citation>
    <scope>NUCLEOTIDE SEQUENCE</scope>
    <source>
        <strain evidence="4">CHK32-1732</strain>
    </source>
</reference>
<dbReference type="InterPro" id="IPR036291">
    <property type="entry name" value="NAD(P)-bd_dom_sf"/>
</dbReference>
<dbReference type="GO" id="GO:0016491">
    <property type="term" value="F:oxidoreductase activity"/>
    <property type="evidence" value="ECO:0007669"/>
    <property type="project" value="UniProtKB-KW"/>
</dbReference>
<comment type="caution">
    <text evidence="4">The sequence shown here is derived from an EMBL/GenBank/DDBJ whole genome shotgun (WGS) entry which is preliminary data.</text>
</comment>
<protein>
    <submittedName>
        <fullName evidence="4">SDR family oxidoreductase</fullName>
    </submittedName>
</protein>
<dbReference type="SUPFAM" id="SSF51735">
    <property type="entry name" value="NAD(P)-binding Rossmann-fold domains"/>
    <property type="match status" value="1"/>
</dbReference>